<evidence type="ECO:0000313" key="2">
    <source>
        <dbReference type="Proteomes" id="UP001596161"/>
    </source>
</evidence>
<comment type="caution">
    <text evidence="1">The sequence shown here is derived from an EMBL/GenBank/DDBJ whole genome shotgun (WGS) entry which is preliminary data.</text>
</comment>
<gene>
    <name evidence="1" type="ORF">ACFPIB_12770</name>
</gene>
<reference evidence="2" key="1">
    <citation type="journal article" date="2019" name="Int. J. Syst. Evol. Microbiol.">
        <title>The Global Catalogue of Microorganisms (GCM) 10K type strain sequencing project: providing services to taxonomists for standard genome sequencing and annotation.</title>
        <authorList>
            <consortium name="The Broad Institute Genomics Platform"/>
            <consortium name="The Broad Institute Genome Sequencing Center for Infectious Disease"/>
            <person name="Wu L."/>
            <person name="Ma J."/>
        </authorList>
    </citation>
    <scope>NUCLEOTIDE SEQUENCE [LARGE SCALE GENOMIC DNA]</scope>
    <source>
        <strain evidence="2">KACC 12602</strain>
    </source>
</reference>
<dbReference type="RefSeq" id="WP_378017849.1">
    <property type="nucleotide sequence ID" value="NZ_JBHSKT010000007.1"/>
</dbReference>
<dbReference type="Proteomes" id="UP001596161">
    <property type="component" value="Unassembled WGS sequence"/>
</dbReference>
<organism evidence="1 2">
    <name type="scientific">Adhaeribacter terreus</name>
    <dbReference type="NCBI Taxonomy" id="529703"/>
    <lineage>
        <taxon>Bacteria</taxon>
        <taxon>Pseudomonadati</taxon>
        <taxon>Bacteroidota</taxon>
        <taxon>Cytophagia</taxon>
        <taxon>Cytophagales</taxon>
        <taxon>Hymenobacteraceae</taxon>
        <taxon>Adhaeribacter</taxon>
    </lineage>
</organism>
<dbReference type="EMBL" id="JBHSKT010000007">
    <property type="protein sequence ID" value="MFC5271490.1"/>
    <property type="molecule type" value="Genomic_DNA"/>
</dbReference>
<evidence type="ECO:0000313" key="1">
    <source>
        <dbReference type="EMBL" id="MFC5271490.1"/>
    </source>
</evidence>
<sequence>MLELIEAFKAKRPVPELTESDYNYLFKVTIPEKGEASATFKRYGN</sequence>
<accession>A0ABW0EFS0</accession>
<protein>
    <submittedName>
        <fullName evidence="1">Uncharacterized protein</fullName>
    </submittedName>
</protein>
<name>A0ABW0EFS0_9BACT</name>
<proteinExistence type="predicted"/>
<keyword evidence="2" id="KW-1185">Reference proteome</keyword>